<dbReference type="InterPro" id="IPR010559">
    <property type="entry name" value="Sig_transdc_His_kin_internal"/>
</dbReference>
<keyword evidence="1" id="KW-1133">Transmembrane helix</keyword>
<reference evidence="3" key="1">
    <citation type="submission" date="2021-01" db="EMBL/GenBank/DDBJ databases">
        <title>Fulvivirga kasyanovii gen. nov., sp nov., a novel member of the phylum Bacteroidetes isolated from seawater in a mussel farm.</title>
        <authorList>
            <person name="Zhao L.-H."/>
            <person name="Wang Z.-J."/>
        </authorList>
    </citation>
    <scope>NUCLEOTIDE SEQUENCE</scope>
    <source>
        <strain evidence="3">2943</strain>
    </source>
</reference>
<comment type="caution">
    <text evidence="3">The sequence shown here is derived from an EMBL/GenBank/DDBJ whole genome shotgun (WGS) entry which is preliminary data.</text>
</comment>
<keyword evidence="1" id="KW-0812">Transmembrane</keyword>
<dbReference type="Proteomes" id="UP000659388">
    <property type="component" value="Unassembled WGS sequence"/>
</dbReference>
<dbReference type="InterPro" id="IPR036890">
    <property type="entry name" value="HATPase_C_sf"/>
</dbReference>
<proteinExistence type="predicted"/>
<dbReference type="Gene3D" id="3.30.565.10">
    <property type="entry name" value="Histidine kinase-like ATPase, C-terminal domain"/>
    <property type="match status" value="1"/>
</dbReference>
<sequence>MKNSVLKYYQLFIVGMWIVFALMIYTQFLHVSAPLEALLFVIAVLMITYPLTTYVSGVVLPKAIEKKEFAFFIVQFILFTLLLSFLYTILIKGFVKLENNEVFPASTMFMGIDRPFYIDFLGNILPAFVPNIVFCATRFFKEHYYVLQEQARLRQTHLEDQLYLLRDQINPHVMFNVLNHIHILLKKDVALADELLLKYSDVLRYQLYECNLEKVPLGKEINYLKDVVEVEKKRWSHELEVNCSWHIENPEKVISPLLLIPFVENAFKHVARLPSQVGFVHIDVSQKRDELTLNVENSKANFTSRMNVSGIGLENVKKRLNILYPDRYELAVKNTEAIYKVTLCINL</sequence>
<dbReference type="Pfam" id="PF06580">
    <property type="entry name" value="His_kinase"/>
    <property type="match status" value="1"/>
</dbReference>
<dbReference type="GO" id="GO:0016020">
    <property type="term" value="C:membrane"/>
    <property type="evidence" value="ECO:0007669"/>
    <property type="project" value="InterPro"/>
</dbReference>
<dbReference type="SUPFAM" id="SSF55874">
    <property type="entry name" value="ATPase domain of HSP90 chaperone/DNA topoisomerase II/histidine kinase"/>
    <property type="match status" value="1"/>
</dbReference>
<feature type="transmembrane region" description="Helical" evidence="1">
    <location>
        <begin position="115"/>
        <end position="140"/>
    </location>
</feature>
<feature type="transmembrane region" description="Helical" evidence="1">
    <location>
        <begin position="37"/>
        <end position="60"/>
    </location>
</feature>
<evidence type="ECO:0000256" key="1">
    <source>
        <dbReference type="SAM" id="Phobius"/>
    </source>
</evidence>
<dbReference type="PANTHER" id="PTHR34220">
    <property type="entry name" value="SENSOR HISTIDINE KINASE YPDA"/>
    <property type="match status" value="1"/>
</dbReference>
<dbReference type="PANTHER" id="PTHR34220:SF7">
    <property type="entry name" value="SENSOR HISTIDINE KINASE YPDA"/>
    <property type="match status" value="1"/>
</dbReference>
<name>A0A937F9Q6_9BACT</name>
<evidence type="ECO:0000313" key="3">
    <source>
        <dbReference type="EMBL" id="MBL3657209.1"/>
    </source>
</evidence>
<dbReference type="InterPro" id="IPR050640">
    <property type="entry name" value="Bact_2-comp_sensor_kinase"/>
</dbReference>
<feature type="transmembrane region" description="Helical" evidence="1">
    <location>
        <begin position="12"/>
        <end position="31"/>
    </location>
</feature>
<dbReference type="AlphaFoldDB" id="A0A937F9Q6"/>
<accession>A0A937F9Q6</accession>
<organism evidence="3 4">
    <name type="scientific">Fulvivirga sediminis</name>
    <dbReference type="NCBI Taxonomy" id="2803949"/>
    <lineage>
        <taxon>Bacteria</taxon>
        <taxon>Pseudomonadati</taxon>
        <taxon>Bacteroidota</taxon>
        <taxon>Cytophagia</taxon>
        <taxon>Cytophagales</taxon>
        <taxon>Fulvivirgaceae</taxon>
        <taxon>Fulvivirga</taxon>
    </lineage>
</organism>
<dbReference type="RefSeq" id="WP_202244998.1">
    <property type="nucleotide sequence ID" value="NZ_JAESIY010000007.1"/>
</dbReference>
<evidence type="ECO:0000259" key="2">
    <source>
        <dbReference type="Pfam" id="PF06580"/>
    </source>
</evidence>
<feature type="transmembrane region" description="Helical" evidence="1">
    <location>
        <begin position="72"/>
        <end position="95"/>
    </location>
</feature>
<gene>
    <name evidence="3" type="ORF">JL102_13765</name>
</gene>
<keyword evidence="3" id="KW-0418">Kinase</keyword>
<dbReference type="EMBL" id="JAESIY010000007">
    <property type="protein sequence ID" value="MBL3657209.1"/>
    <property type="molecule type" value="Genomic_DNA"/>
</dbReference>
<evidence type="ECO:0000313" key="4">
    <source>
        <dbReference type="Proteomes" id="UP000659388"/>
    </source>
</evidence>
<dbReference type="GO" id="GO:0000155">
    <property type="term" value="F:phosphorelay sensor kinase activity"/>
    <property type="evidence" value="ECO:0007669"/>
    <property type="project" value="InterPro"/>
</dbReference>
<keyword evidence="3" id="KW-0808">Transferase</keyword>
<keyword evidence="1" id="KW-0472">Membrane</keyword>
<protein>
    <submittedName>
        <fullName evidence="3">Histidine kinase</fullName>
    </submittedName>
</protein>
<keyword evidence="4" id="KW-1185">Reference proteome</keyword>
<feature type="domain" description="Signal transduction histidine kinase internal region" evidence="2">
    <location>
        <begin position="161"/>
        <end position="238"/>
    </location>
</feature>